<gene>
    <name evidence="8" type="ORF">MNB_SV-12-221</name>
</gene>
<keyword evidence="5 6" id="KW-0472">Membrane</keyword>
<accession>A0A1W1CIX4</accession>
<proteinExistence type="predicted"/>
<dbReference type="InterPro" id="IPR010432">
    <property type="entry name" value="RDD"/>
</dbReference>
<evidence type="ECO:0000256" key="2">
    <source>
        <dbReference type="ARBA" id="ARBA00022475"/>
    </source>
</evidence>
<protein>
    <recommendedName>
        <fullName evidence="7">RDD domain-containing protein</fullName>
    </recommendedName>
</protein>
<reference evidence="8" key="1">
    <citation type="submission" date="2016-10" db="EMBL/GenBank/DDBJ databases">
        <authorList>
            <person name="de Groot N.N."/>
        </authorList>
    </citation>
    <scope>NUCLEOTIDE SEQUENCE</scope>
</reference>
<dbReference type="InterPro" id="IPR051791">
    <property type="entry name" value="Pra-immunoreactive"/>
</dbReference>
<evidence type="ECO:0000256" key="5">
    <source>
        <dbReference type="ARBA" id="ARBA00023136"/>
    </source>
</evidence>
<evidence type="ECO:0000256" key="3">
    <source>
        <dbReference type="ARBA" id="ARBA00022692"/>
    </source>
</evidence>
<dbReference type="PANTHER" id="PTHR36115">
    <property type="entry name" value="PROLINE-RICH ANTIGEN HOMOLOG-RELATED"/>
    <property type="match status" value="1"/>
</dbReference>
<feature type="transmembrane region" description="Helical" evidence="6">
    <location>
        <begin position="55"/>
        <end position="72"/>
    </location>
</feature>
<feature type="domain" description="RDD" evidence="7">
    <location>
        <begin position="10"/>
        <end position="137"/>
    </location>
</feature>
<feature type="transmembrane region" description="Helical" evidence="6">
    <location>
        <begin position="16"/>
        <end position="35"/>
    </location>
</feature>
<sequence length="143" mass="16252">MHKIGEYQIATKGKRSVAFLIDSFVITLFLIAIYTKQWIVAVNSEDFTIFFTNDKFLVISLLGFIYHALFVWQNGMTLGKMLMKIRVIEIDTASTPSLTTALLRSGFRIISDNSIMLGYIWAFFSPICQSLHDRMAKTVVVDA</sequence>
<evidence type="ECO:0000313" key="8">
    <source>
        <dbReference type="EMBL" id="SFV65657.1"/>
    </source>
</evidence>
<evidence type="ECO:0000256" key="4">
    <source>
        <dbReference type="ARBA" id="ARBA00022989"/>
    </source>
</evidence>
<dbReference type="Pfam" id="PF06271">
    <property type="entry name" value="RDD"/>
    <property type="match status" value="1"/>
</dbReference>
<organism evidence="8">
    <name type="scientific">hydrothermal vent metagenome</name>
    <dbReference type="NCBI Taxonomy" id="652676"/>
    <lineage>
        <taxon>unclassified sequences</taxon>
        <taxon>metagenomes</taxon>
        <taxon>ecological metagenomes</taxon>
    </lineage>
</organism>
<evidence type="ECO:0000256" key="1">
    <source>
        <dbReference type="ARBA" id="ARBA00004651"/>
    </source>
</evidence>
<dbReference type="AlphaFoldDB" id="A0A1W1CIX4"/>
<evidence type="ECO:0000259" key="7">
    <source>
        <dbReference type="Pfam" id="PF06271"/>
    </source>
</evidence>
<dbReference type="GO" id="GO:0005886">
    <property type="term" value="C:plasma membrane"/>
    <property type="evidence" value="ECO:0007669"/>
    <property type="project" value="UniProtKB-SubCell"/>
</dbReference>
<evidence type="ECO:0000256" key="6">
    <source>
        <dbReference type="SAM" id="Phobius"/>
    </source>
</evidence>
<name>A0A1W1CIX4_9ZZZZ</name>
<keyword evidence="4 6" id="KW-1133">Transmembrane helix</keyword>
<dbReference type="EMBL" id="FPHE01000145">
    <property type="protein sequence ID" value="SFV65657.1"/>
    <property type="molecule type" value="Genomic_DNA"/>
</dbReference>
<keyword evidence="2" id="KW-1003">Cell membrane</keyword>
<dbReference type="PANTHER" id="PTHR36115:SF4">
    <property type="entry name" value="MEMBRANE PROTEIN"/>
    <property type="match status" value="1"/>
</dbReference>
<keyword evidence="3 6" id="KW-0812">Transmembrane</keyword>
<comment type="subcellular location">
    <subcellularLocation>
        <location evidence="1">Cell membrane</location>
        <topology evidence="1">Multi-pass membrane protein</topology>
    </subcellularLocation>
</comment>